<comment type="caution">
    <text evidence="1">The sequence shown here is derived from an EMBL/GenBank/DDBJ whole genome shotgun (WGS) entry which is preliminary data.</text>
</comment>
<evidence type="ECO:0000313" key="2">
    <source>
        <dbReference type="Proteomes" id="UP000295601"/>
    </source>
</evidence>
<protein>
    <submittedName>
        <fullName evidence="1">Uncharacterized protein</fullName>
    </submittedName>
</protein>
<dbReference type="AlphaFoldDB" id="A0A4R6RRY8"/>
<evidence type="ECO:0000313" key="1">
    <source>
        <dbReference type="EMBL" id="TDP89550.1"/>
    </source>
</evidence>
<reference evidence="1 2" key="1">
    <citation type="submission" date="2019-03" db="EMBL/GenBank/DDBJ databases">
        <title>Genomic analyses of the natural microbiome of Caenorhabditis elegans.</title>
        <authorList>
            <person name="Samuel B."/>
        </authorList>
    </citation>
    <scope>NUCLEOTIDE SEQUENCE [LARGE SCALE GENOMIC DNA]</scope>
    <source>
        <strain evidence="1 2">JUb18</strain>
    </source>
</reference>
<organism evidence="1 2">
    <name type="scientific">Leucobacter luti</name>
    <dbReference type="NCBI Taxonomy" id="340320"/>
    <lineage>
        <taxon>Bacteria</taxon>
        <taxon>Bacillati</taxon>
        <taxon>Actinomycetota</taxon>
        <taxon>Actinomycetes</taxon>
        <taxon>Micrococcales</taxon>
        <taxon>Microbacteriaceae</taxon>
        <taxon>Leucobacter</taxon>
    </lineage>
</organism>
<gene>
    <name evidence="1" type="ORF">EDF62_3281</name>
</gene>
<dbReference type="Proteomes" id="UP000295601">
    <property type="component" value="Unassembled WGS sequence"/>
</dbReference>
<proteinExistence type="predicted"/>
<dbReference type="EMBL" id="SNYA01000009">
    <property type="protein sequence ID" value="TDP89550.1"/>
    <property type="molecule type" value="Genomic_DNA"/>
</dbReference>
<name>A0A4R6RRY8_9MICO</name>
<accession>A0A4R6RRY8</accession>
<sequence>MTNRMLIKCVYCSRGLLGDPNQYTEEDLKNWRTRHEVTECG</sequence>
<keyword evidence="2" id="KW-1185">Reference proteome</keyword>